<gene>
    <name evidence="2" type="ORF">FE697_012060</name>
</gene>
<evidence type="ECO:0000259" key="1">
    <source>
        <dbReference type="PROSITE" id="PS50995"/>
    </source>
</evidence>
<comment type="caution">
    <text evidence="2">The sequence shown here is derived from an EMBL/GenBank/DDBJ whole genome shotgun (WGS) entry which is preliminary data.</text>
</comment>
<dbReference type="EMBL" id="VDFQ02000003">
    <property type="protein sequence ID" value="KAA1422875.1"/>
    <property type="molecule type" value="Genomic_DNA"/>
</dbReference>
<dbReference type="PANTHER" id="PTHR39515:SF2">
    <property type="entry name" value="HTH-TYPE TRANSCRIPTIONAL REGULATOR RV0880"/>
    <property type="match status" value="1"/>
</dbReference>
<name>A0A5Q6RXR5_9ACTN</name>
<dbReference type="PANTHER" id="PTHR39515">
    <property type="entry name" value="CONSERVED PROTEIN"/>
    <property type="match status" value="1"/>
</dbReference>
<dbReference type="OrthoDB" id="122135at2"/>
<organism evidence="2 3">
    <name type="scientific">Mumia zhuanghuii</name>
    <dbReference type="NCBI Taxonomy" id="2585211"/>
    <lineage>
        <taxon>Bacteria</taxon>
        <taxon>Bacillati</taxon>
        <taxon>Actinomycetota</taxon>
        <taxon>Actinomycetes</taxon>
        <taxon>Propionibacteriales</taxon>
        <taxon>Nocardioidaceae</taxon>
        <taxon>Mumia</taxon>
    </lineage>
</organism>
<dbReference type="Gene3D" id="1.10.10.10">
    <property type="entry name" value="Winged helix-like DNA-binding domain superfamily/Winged helix DNA-binding domain"/>
    <property type="match status" value="1"/>
</dbReference>
<dbReference type="Proteomes" id="UP000307768">
    <property type="component" value="Unassembled WGS sequence"/>
</dbReference>
<dbReference type="InterPro" id="IPR036390">
    <property type="entry name" value="WH_DNA-bd_sf"/>
</dbReference>
<dbReference type="PROSITE" id="PS50995">
    <property type="entry name" value="HTH_MARR_2"/>
    <property type="match status" value="1"/>
</dbReference>
<dbReference type="Pfam" id="PF01047">
    <property type="entry name" value="MarR"/>
    <property type="match status" value="1"/>
</dbReference>
<dbReference type="InterPro" id="IPR052526">
    <property type="entry name" value="HTH-type_Bedaq_tolerance"/>
</dbReference>
<feature type="domain" description="HTH marR-type" evidence="1">
    <location>
        <begin position="15"/>
        <end position="148"/>
    </location>
</feature>
<proteinExistence type="predicted"/>
<dbReference type="GO" id="GO:0003700">
    <property type="term" value="F:DNA-binding transcription factor activity"/>
    <property type="evidence" value="ECO:0007669"/>
    <property type="project" value="InterPro"/>
</dbReference>
<reference evidence="2 3" key="1">
    <citation type="submission" date="2019-09" db="EMBL/GenBank/DDBJ databases">
        <title>Mumia zhuanghuii sp. nov. isolated from the intestinal contents of plateau pika (Ochotona curzoniae) in the Qinghai-Tibet plateau of China.</title>
        <authorList>
            <person name="Tian Z."/>
        </authorList>
    </citation>
    <scope>NUCLEOTIDE SEQUENCE [LARGE SCALE GENOMIC DNA]</scope>
    <source>
        <strain evidence="3">350</strain>
    </source>
</reference>
<dbReference type="InterPro" id="IPR036388">
    <property type="entry name" value="WH-like_DNA-bd_sf"/>
</dbReference>
<protein>
    <submittedName>
        <fullName evidence="2">MarR family transcriptional regulator</fullName>
    </submittedName>
</protein>
<dbReference type="SMART" id="SM00347">
    <property type="entry name" value="HTH_MARR"/>
    <property type="match status" value="1"/>
</dbReference>
<sequence>MRLVGVTLVLTDETAERVAAALGKLGRVLRSSAHRWDRLDIGVRRTDVPLLRRLQHDGEQRLSDLAEPQCVSVSVISRQVAALEHDGLVERRVDPTDARVVLIRLSDSGRERLADITRRYATFVHRALDEFDDSEARRMAELIDLAAERMSAELDSPPNERTPDA</sequence>
<accession>A0A5Q6RXR5</accession>
<evidence type="ECO:0000313" key="2">
    <source>
        <dbReference type="EMBL" id="KAA1422875.1"/>
    </source>
</evidence>
<dbReference type="AlphaFoldDB" id="A0A5Q6RXR5"/>
<evidence type="ECO:0000313" key="3">
    <source>
        <dbReference type="Proteomes" id="UP000307768"/>
    </source>
</evidence>
<dbReference type="InterPro" id="IPR000835">
    <property type="entry name" value="HTH_MarR-typ"/>
</dbReference>
<dbReference type="SUPFAM" id="SSF46785">
    <property type="entry name" value="Winged helix' DNA-binding domain"/>
    <property type="match status" value="1"/>
</dbReference>